<dbReference type="PANTHER" id="PTHR46696:SF1">
    <property type="entry name" value="CYTOCHROME P450 YJIB-RELATED"/>
    <property type="match status" value="1"/>
</dbReference>
<protein>
    <recommendedName>
        <fullName evidence="4">Cytochrome</fullName>
    </recommendedName>
</protein>
<name>A0A1B2HB30_9PSEU</name>
<evidence type="ECO:0000313" key="3">
    <source>
        <dbReference type="Proteomes" id="UP000093053"/>
    </source>
</evidence>
<dbReference type="InterPro" id="IPR001128">
    <property type="entry name" value="Cyt_P450"/>
</dbReference>
<dbReference type="InterPro" id="IPR036396">
    <property type="entry name" value="Cyt_P450_sf"/>
</dbReference>
<organism evidence="2 3">
    <name type="scientific">Lentzea guizhouensis</name>
    <dbReference type="NCBI Taxonomy" id="1586287"/>
    <lineage>
        <taxon>Bacteria</taxon>
        <taxon>Bacillati</taxon>
        <taxon>Actinomycetota</taxon>
        <taxon>Actinomycetes</taxon>
        <taxon>Pseudonocardiales</taxon>
        <taxon>Pseudonocardiaceae</taxon>
        <taxon>Lentzea</taxon>
    </lineage>
</organism>
<dbReference type="GO" id="GO:0004497">
    <property type="term" value="F:monooxygenase activity"/>
    <property type="evidence" value="ECO:0007669"/>
    <property type="project" value="InterPro"/>
</dbReference>
<dbReference type="PRINTS" id="PR00385">
    <property type="entry name" value="P450"/>
</dbReference>
<dbReference type="EMBL" id="CP016793">
    <property type="protein sequence ID" value="ANZ34913.1"/>
    <property type="molecule type" value="Genomic_DNA"/>
</dbReference>
<proteinExistence type="inferred from homology"/>
<dbReference type="InterPro" id="IPR002397">
    <property type="entry name" value="Cyt_P450_B"/>
</dbReference>
<dbReference type="PRINTS" id="PR00359">
    <property type="entry name" value="BP450"/>
</dbReference>
<dbReference type="KEGG" id="led:BBK82_01290"/>
<dbReference type="Gene3D" id="1.10.630.10">
    <property type="entry name" value="Cytochrome P450"/>
    <property type="match status" value="1"/>
</dbReference>
<dbReference type="Proteomes" id="UP000093053">
    <property type="component" value="Chromosome"/>
</dbReference>
<evidence type="ECO:0008006" key="4">
    <source>
        <dbReference type="Google" id="ProtNLM"/>
    </source>
</evidence>
<dbReference type="GO" id="GO:0016705">
    <property type="term" value="F:oxidoreductase activity, acting on paired donors, with incorporation or reduction of molecular oxygen"/>
    <property type="evidence" value="ECO:0007669"/>
    <property type="project" value="InterPro"/>
</dbReference>
<dbReference type="PANTHER" id="PTHR46696">
    <property type="entry name" value="P450, PUTATIVE (EUROFUNG)-RELATED"/>
    <property type="match status" value="1"/>
</dbReference>
<keyword evidence="3" id="KW-1185">Reference proteome</keyword>
<accession>A0A1B2HB30</accession>
<dbReference type="SUPFAM" id="SSF48264">
    <property type="entry name" value="Cytochrome P450"/>
    <property type="match status" value="1"/>
</dbReference>
<sequence length="317" mass="34902">MQQTWYDHPVWIVTEPELAKAVLTDSRFAKDTALAPQHWDAATAGLEPTAAEQLAITTLDGEPHSRLRKAFAPLFTGAKLRAFYPDMRYIAERLLGELPNEVDLVEDFTPRYPLAVLCELLGITAQHVETAMASCRLMLVDYPANVPTAMAGFARLSAEATAELRMPDGTTEHDLHYQIFTILFAGQITTDLAASSLVARLLTTDEPPDVLVRESLRAHPPAPYTLWRFTTCEVDLDGARLPQGAPVLVDLTRVPDLVFGHGPHYCIGAQLAQLELRALAETFRTSYPNARLTAPLTRTEPDGIMGSRLHALPVKLA</sequence>
<dbReference type="AlphaFoldDB" id="A0A1B2HB30"/>
<evidence type="ECO:0000313" key="2">
    <source>
        <dbReference type="EMBL" id="ANZ34913.1"/>
    </source>
</evidence>
<dbReference type="PROSITE" id="PS00086">
    <property type="entry name" value="CYTOCHROME_P450"/>
    <property type="match status" value="1"/>
</dbReference>
<dbReference type="GO" id="GO:0020037">
    <property type="term" value="F:heme binding"/>
    <property type="evidence" value="ECO:0007669"/>
    <property type="project" value="InterPro"/>
</dbReference>
<dbReference type="InterPro" id="IPR017972">
    <property type="entry name" value="Cyt_P450_CS"/>
</dbReference>
<reference evidence="2 3" key="1">
    <citation type="submission" date="2016-07" db="EMBL/GenBank/DDBJ databases">
        <title>Complete genome sequence of the Lentzea guizhouensis DHS C013.</title>
        <authorList>
            <person name="Cao C."/>
        </authorList>
    </citation>
    <scope>NUCLEOTIDE SEQUENCE [LARGE SCALE GENOMIC DNA]</scope>
    <source>
        <strain evidence="2 3">DHS C013</strain>
    </source>
</reference>
<evidence type="ECO:0000256" key="1">
    <source>
        <dbReference type="ARBA" id="ARBA00010617"/>
    </source>
</evidence>
<comment type="similarity">
    <text evidence="1">Belongs to the cytochrome P450 family.</text>
</comment>
<dbReference type="STRING" id="1586287.BBK82_01290"/>
<gene>
    <name evidence="2" type="ORF">BBK82_01290</name>
</gene>
<dbReference type="GO" id="GO:0005506">
    <property type="term" value="F:iron ion binding"/>
    <property type="evidence" value="ECO:0007669"/>
    <property type="project" value="InterPro"/>
</dbReference>